<dbReference type="InterPro" id="IPR000777">
    <property type="entry name" value="HIV1_Gp120"/>
</dbReference>
<dbReference type="GO" id="GO:0052031">
    <property type="term" value="P:symbiont-mediated perturbation of host defense response"/>
    <property type="evidence" value="ECO:0007669"/>
    <property type="project" value="UniProtKB-UniRule"/>
</dbReference>
<evidence type="ECO:0000256" key="27">
    <source>
        <dbReference type="ARBA" id="ARBA00023157"/>
    </source>
</evidence>
<feature type="chain" id="PRO_5042624561" description="Envelope glycoprotein gp160" evidence="32">
    <location>
        <begin position="31"/>
        <end position="847"/>
    </location>
</feature>
<dbReference type="Pfam" id="PF00517">
    <property type="entry name" value="GP41"/>
    <property type="match status" value="1"/>
</dbReference>
<dbReference type="GO" id="GO:0019064">
    <property type="term" value="P:fusion of virus membrane with host plasma membrane"/>
    <property type="evidence" value="ECO:0007669"/>
    <property type="project" value="UniProtKB-UniRule"/>
</dbReference>
<keyword evidence="12 32" id="KW-1162">Viral penetration into host cytoplasm</keyword>
<keyword evidence="30 32" id="KW-0449">Lipoprotein</keyword>
<comment type="PTM">
    <text evidence="32">Highly glycosylated by host. The high number of glycan on the protein is reffered to as 'glycan shield' because it contributes to hide protein sequence from adaptive immune system.</text>
</comment>
<feature type="transmembrane region" description="Helical" evidence="33">
    <location>
        <begin position="20"/>
        <end position="40"/>
    </location>
</feature>
<proteinExistence type="inferred from homology"/>
<feature type="transmembrane region" description="Helical" evidence="33">
    <location>
        <begin position="662"/>
        <end position="689"/>
    </location>
</feature>
<evidence type="ECO:0000256" key="33">
    <source>
        <dbReference type="RuleBase" id="RU363095"/>
    </source>
</evidence>
<evidence type="ECO:0000256" key="7">
    <source>
        <dbReference type="ARBA" id="ARBA00022506"/>
    </source>
</evidence>
<feature type="domain" description="Human immunodeficiency virus 1 envelope glycoprotein Gp120" evidence="35">
    <location>
        <begin position="131"/>
        <end position="494"/>
    </location>
</feature>
<accession>A0A1D9IYJ0</accession>
<feature type="region of interest" description="CD4-binding loop" evidence="32">
    <location>
        <begin position="351"/>
        <end position="361"/>
    </location>
</feature>
<feature type="transmembrane region" description="Helical" evidence="33">
    <location>
        <begin position="495"/>
        <end position="519"/>
    </location>
</feature>
<evidence type="ECO:0000256" key="19">
    <source>
        <dbReference type="ARBA" id="ARBA00022870"/>
    </source>
</evidence>
<feature type="short sequence motif" description="YXXL motif; contains endocytosis signal" evidence="32">
    <location>
        <begin position="696"/>
        <end position="699"/>
    </location>
</feature>
<keyword evidence="7 32" id="KW-1168">Fusion of virus membrane with host membrane</keyword>
<protein>
    <recommendedName>
        <fullName evidence="32">Envelope glycoprotein gp160</fullName>
    </recommendedName>
    <alternativeName>
        <fullName evidence="32">Env polyprotein</fullName>
    </alternativeName>
    <component>
        <recommendedName>
            <fullName evidence="32">Surface protein gp120</fullName>
            <shortName evidence="32">SU</shortName>
        </recommendedName>
        <alternativeName>
            <fullName evidence="32">Glycoprotein 120</fullName>
            <shortName evidence="32">gp120</shortName>
        </alternativeName>
    </component>
    <component>
        <recommendedName>
            <fullName evidence="32">Transmembrane protein gp41</fullName>
            <shortName evidence="32">TM</shortName>
        </recommendedName>
        <alternativeName>
            <fullName evidence="32">Glycoprotein 41</fullName>
            <shortName evidence="32">gp41</shortName>
        </alternativeName>
    </component>
</protein>
<keyword evidence="16 32" id="KW-0732">Signal</keyword>
<evidence type="ECO:0000256" key="8">
    <source>
        <dbReference type="ARBA" id="ARBA00022510"/>
    </source>
</evidence>
<keyword evidence="21 32" id="KW-1164">Virus endocytosis by host</keyword>
<keyword evidence="25 32" id="KW-0472">Membrane</keyword>
<dbReference type="GO" id="GO:0055036">
    <property type="term" value="C:virion membrane"/>
    <property type="evidence" value="ECO:0007669"/>
    <property type="project" value="UniProtKB-SubCell"/>
</dbReference>
<feature type="region of interest" description="Disordered" evidence="34">
    <location>
        <begin position="702"/>
        <end position="725"/>
    </location>
</feature>
<evidence type="ECO:0000256" key="18">
    <source>
        <dbReference type="ARBA" id="ARBA00022844"/>
    </source>
</evidence>
<organism evidence="38">
    <name type="scientific">Human immunodeficiency virus type 1</name>
    <name type="common">HIV-1</name>
    <dbReference type="NCBI Taxonomy" id="11676"/>
    <lineage>
        <taxon>Viruses</taxon>
        <taxon>Riboviria</taxon>
        <taxon>Pararnavirae</taxon>
        <taxon>Artverviricota</taxon>
        <taxon>Revtraviricetes</taxon>
        <taxon>Ortervirales</taxon>
        <taxon>Retroviridae</taxon>
        <taxon>Orthoretrovirinae</taxon>
        <taxon>Lentivirus</taxon>
        <taxon>Lentivirus humimdef1</taxon>
    </lineage>
</organism>
<sequence length="847" mass="95634">MRVMGTQMNWQHLLGWGTMILGMILMCSAADLWVTVYYGVPVWENAETTLFCASDAKAYDTEVHNIWATHACVPTDPNPREIHLENVTEEFNIWKNNMVEQMHTDIISLWDQGLKPCVKLTPLCVTLDCHNHTINTTNDEERKNCSFNVTTELRDKKQKVHALFYRLDIVQINNNDSHSYRLINCNTSAITQACPKVSFEPIPIHYCAPAGFAILKCRDSEFNGTGPCKNVSTVQCTHGIKPVVSTQLLLNGSLAEGKVIIRSENITNNAKTIIVQFNESVGISCIRPNNNTRKGVHIGPGQAFYATGEIIGKIRQAHCNVSTRDWNNTLQRVAIRLGDYFQGKTIIFDNSTGGDLEIATHSFNCGGEFFYCNTSSLFNSIWVNGTRNDTVSNGTYITLPCRIKQIINMWQRVGQAMYAPPIRGVIKCESNITGLLLTRDGGENNSTNETFRPGGGDMRDNWRSELYKYKVVKIKPLGVAPTKAKRRVVEREKRAVVGLGAVFLGFLGAAGSTMGAASITLTVQARQLLSGIVQQQSNLLRAIEAQQHLLKLTVWGIKQLQARVLAVERYLKDQQLLGIWGCSGKLICTTNVPWNSSWSNKSQNEIWDNMTWLQWDKEISNYTQIIYGLIEESQNQQEKNEQDLLALDKWANLWNWFDISNWLWYIKIFIMIVGGLIGLRIIFAVLAVINRVRQGYSPLSFQTLTPSPRGPDRPGRIEEEGGEQDRDRSIRLVNGFLTLAWDDLWSLCLFSYHRLRDFILIAARTVELLGHSSLKGLRLGWEGLKYLWNLLLYWGQELKTSAINLVDTVAIAVAGWTDRVIEIGQSIGRAILHIPRRIRQGLERALL</sequence>
<evidence type="ECO:0000259" key="36">
    <source>
        <dbReference type="Pfam" id="PF00517"/>
    </source>
</evidence>
<keyword evidence="10 32" id="KW-1165">Clathrin-mediated endocytosis of virus by host</keyword>
<evidence type="ECO:0000256" key="25">
    <source>
        <dbReference type="ARBA" id="ARBA00023136"/>
    </source>
</evidence>
<evidence type="ECO:0000256" key="20">
    <source>
        <dbReference type="ARBA" id="ARBA00022879"/>
    </source>
</evidence>
<dbReference type="GO" id="GO:0019082">
    <property type="term" value="P:viral protein processing"/>
    <property type="evidence" value="ECO:0007669"/>
    <property type="project" value="UniProtKB-UniRule"/>
</dbReference>
<dbReference type="Pfam" id="PF00516">
    <property type="entry name" value="GP120"/>
    <property type="match status" value="1"/>
</dbReference>
<keyword evidence="20 32" id="KW-0261">Viral envelope protein</keyword>
<keyword evidence="14 32" id="KW-0812">Transmembrane</keyword>
<comment type="similarity">
    <text evidence="32">Belongs to the HIV-1 env protein family.</text>
</comment>
<evidence type="ECO:0000256" key="30">
    <source>
        <dbReference type="ARBA" id="ARBA00023288"/>
    </source>
</evidence>
<feature type="topological domain" description="Cytoplasmic" evidence="32">
    <location>
        <begin position="690"/>
        <end position="847"/>
    </location>
</feature>
<comment type="domain">
    <text evidence="32">The CD4-binding region is targeted by the antibody b12.</text>
</comment>
<dbReference type="HAMAP" id="MF_04083">
    <property type="entry name" value="HIV_ENV"/>
    <property type="match status" value="1"/>
</dbReference>
<dbReference type="GO" id="GO:0019062">
    <property type="term" value="P:virion attachment to host cell"/>
    <property type="evidence" value="ECO:0007669"/>
    <property type="project" value="UniProtKB-UniRule"/>
</dbReference>
<evidence type="ECO:0000256" key="6">
    <source>
        <dbReference type="ARBA" id="ARBA00004650"/>
    </source>
</evidence>
<comment type="function">
    <text evidence="32">Transmembrane protein gp41: Acts as a class I viral fusion protein. Under the current model, the protein has at least 3 conformational states: pre-fusion native state, pre-hairpin intermediate state, and post-fusion hairpin state. During fusion of viral and target intracellular membranes, the coiled coil regions (heptad repeats) assume a trimer-of-hairpins structure, positioning the fusion peptide in close proximity to the C-terminal region of the ectodomain. The formation of this structure appears to drive apposition and subsequent fusion of viral and target cell membranes. Complete fusion occurs in host cell endosomes and is dynamin-dependent, however some lipid transfer might occur at the plasma membrane. The virus undergoes clathrin-dependent internalization long before endosomal fusion, thus minimizing the surface exposure of conserved viral epitopes during fusion and reducing the efficacy of inhibitors targeting these epitopes. Membranes fusion leads to delivery of the nucleocapsid into the cytoplasm.</text>
</comment>
<evidence type="ECO:0000256" key="17">
    <source>
        <dbReference type="ARBA" id="ARBA00022804"/>
    </source>
</evidence>
<keyword evidence="11 32" id="KW-0945">Host-virus interaction</keyword>
<feature type="region of interest" description="MPER; binding to GalCer" evidence="32">
    <location>
        <begin position="646"/>
        <end position="667"/>
    </location>
</feature>
<dbReference type="EMBL" id="KX983572">
    <property type="protein sequence ID" value="AOZ17195.1"/>
    <property type="molecule type" value="Genomic_RNA"/>
</dbReference>
<evidence type="ECO:0000256" key="2">
    <source>
        <dbReference type="ARBA" id="ARBA00004433"/>
    </source>
</evidence>
<dbReference type="GO" id="GO:0019031">
    <property type="term" value="C:viral envelope"/>
    <property type="evidence" value="ECO:0007669"/>
    <property type="project" value="UniProtKB-KW"/>
</dbReference>
<evidence type="ECO:0000259" key="35">
    <source>
        <dbReference type="Pfam" id="PF00516"/>
    </source>
</evidence>
<evidence type="ECO:0000313" key="38">
    <source>
        <dbReference type="EMBL" id="AOZ17194.1"/>
    </source>
</evidence>
<evidence type="ECO:0000256" key="1">
    <source>
        <dbReference type="ARBA" id="ARBA00004402"/>
    </source>
</evidence>
<keyword evidence="19 32" id="KW-1043">Host membrane</keyword>
<keyword evidence="8 32" id="KW-1170">Fusion of virus membrane with host endosomal membrane</keyword>
<feature type="disulfide bond" evidence="32">
    <location>
        <begin position="52"/>
        <end position="72"/>
    </location>
</feature>
<evidence type="ECO:0000256" key="11">
    <source>
        <dbReference type="ARBA" id="ARBA00022581"/>
    </source>
</evidence>
<dbReference type="FunFam" id="1.10.287.210:FF:000001">
    <property type="entry name" value="Envelope glycoprotein gp160"/>
    <property type="match status" value="1"/>
</dbReference>
<evidence type="ECO:0000256" key="28">
    <source>
        <dbReference type="ARBA" id="ARBA00023180"/>
    </source>
</evidence>
<keyword evidence="22 32" id="KW-1133">Transmembrane helix</keyword>
<name>A0A1D9IYJ0_HV1</name>
<keyword evidence="28 32" id="KW-0325">Glycoprotein</keyword>
<dbReference type="GO" id="GO:1903911">
    <property type="term" value="P:positive regulation of receptor clustering"/>
    <property type="evidence" value="ECO:0007669"/>
    <property type="project" value="UniProtKB-UniRule"/>
</dbReference>
<evidence type="ECO:0000256" key="15">
    <source>
        <dbReference type="ARBA" id="ARBA00022703"/>
    </source>
</evidence>
<evidence type="ECO:0000256" key="10">
    <source>
        <dbReference type="ARBA" id="ARBA00022570"/>
    </source>
</evidence>
<evidence type="ECO:0000256" key="9">
    <source>
        <dbReference type="ARBA" id="ARBA00022511"/>
    </source>
</evidence>
<comment type="subcellular location">
    <subcellularLocation>
        <location evidence="3">Host cell membrane</location>
        <topology evidence="3">Peripheral membrane protein</topology>
    </subcellularLocation>
    <subcellularLocation>
        <location evidence="1">Host cell membrane</location>
        <topology evidence="1">Single-pass type I membrane protein</topology>
    </subcellularLocation>
    <subcellularLocation>
        <location evidence="2">Host endosome membrane</location>
        <topology evidence="2">Peripheral membrane protein</topology>
    </subcellularLocation>
    <subcellularLocation>
        <location evidence="5">Host endosome membrane</location>
        <topology evidence="5">Single-pass type I membrane protein</topology>
    </subcellularLocation>
    <subcellularLocation>
        <location evidence="6">Virion membrane</location>
        <topology evidence="6">Peripheral membrane protein</topology>
    </subcellularLocation>
    <subcellularLocation>
        <location evidence="4">Virion membrane</location>
        <topology evidence="4">Single-pass type I membrane protein</topology>
    </subcellularLocation>
</comment>
<evidence type="ECO:0000256" key="21">
    <source>
        <dbReference type="ARBA" id="ARBA00022890"/>
    </source>
</evidence>
<dbReference type="FunFam" id="2.170.40.20:FF:000003">
    <property type="entry name" value="Envelope glycoprotein gp160"/>
    <property type="match status" value="1"/>
</dbReference>
<comment type="domain">
    <text evidence="32">The YXXL motif is involved in determining the exact site of viral release at the surface of infected mononuclear cells and promotes endocytosis. YXXL and di-leucine endocytosis motifs interact directly or indirectly with the clathrin adapter complexes, opperate independently, and their activities are not additive.</text>
</comment>
<dbReference type="GO" id="GO:0005198">
    <property type="term" value="F:structural molecule activity"/>
    <property type="evidence" value="ECO:0007669"/>
    <property type="project" value="UniProtKB-UniRule"/>
</dbReference>
<keyword evidence="15 32" id="KW-0053">Apoptosis</keyword>
<evidence type="ECO:0000256" key="14">
    <source>
        <dbReference type="ARBA" id="ARBA00022692"/>
    </source>
</evidence>
<dbReference type="EMBL" id="KX983571">
    <property type="protein sequence ID" value="AOZ17194.1"/>
    <property type="molecule type" value="Genomic_RNA"/>
</dbReference>
<comment type="subunit">
    <text evidence="32">The mature envelope protein (Env) consists of a homotrimer of non-covalently associated gp120-gp41 heterodimers. The resulting complex protrudes from the virus surface as a spike. There seems to be as few as 10 spikes on the average virion. Surface protein gp120 interacts with host CD4, CCR5 and CXCR4. Gp120 also interacts with the C-type lectins CD209/DC-SIGN and CLEC4M/DC-SIGNR (collectively referred to as DC-SIGN(R)). Gp120 and gp41 interact with GalCer. Gp120 interacts with host ITGA4/ITGB7 complex; on CD4+ T-cells, this interaction results in rapid activation of integrin ITGAL/LFA-1, which facilitates efficient cell-to-cell spreading of HIV-1. Gp120 interacts with cell-associated heparan sulfate; this interaction increases virus infectivity on permissive cells and may be involved in infection of CD4- cells.</text>
</comment>
<evidence type="ECO:0000256" key="26">
    <source>
        <dbReference type="ARBA" id="ARBA00023139"/>
    </source>
</evidence>
<evidence type="ECO:0000256" key="24">
    <source>
        <dbReference type="ARBA" id="ARBA00023054"/>
    </source>
</evidence>
<feature type="chain" id="PRO_5042624560" description="Transmembrane protein gp41" evidence="32">
    <location>
        <begin position="495"/>
        <end position="847"/>
    </location>
</feature>
<dbReference type="CDD" id="cd09909">
    <property type="entry name" value="HIV-1-like_HR1-HR2"/>
    <property type="match status" value="1"/>
</dbReference>
<comment type="domain">
    <text evidence="32 33">The 17 amino acids long immunosuppressive region is present in many retroviral envelope proteins. Synthetic peptides derived from this relatively conserved sequence inhibit immune function in vitro and in vivo.</text>
</comment>
<keyword evidence="13 32" id="KW-0165">Cleavage on pair of basic residues</keyword>
<comment type="domain">
    <text evidence="32">Some of the most genetically diverse regions of the viral genome are present in Env. They are called variable regions 1 through 5 (V1 through V5). Coreceptor usage of gp120 is determined mainly by the primary structure of the third variable region (V3) in the outer domain of gp120. The sequence of V3 determines which coreceptor, CCR5 and/or CXCR4 (corresponding to R5/macrophage, X4/T cell and R5X4/T cell and macrophage tropism), is used to trigger the fusion potential of the Env complex, and hence which cells the virus can infect. Binding to CCR5 involves a region adjacent in addition to V3.</text>
</comment>
<dbReference type="GO" id="GO:0039654">
    <property type="term" value="P:fusion of virus membrane with host endosome membrane"/>
    <property type="evidence" value="ECO:0007669"/>
    <property type="project" value="UniProtKB-UniRule"/>
</dbReference>
<comment type="miscellaneous">
    <text evidence="32">Inhibitors targeting HIV-1 viral envelope proteins are used as antiretroviral drugs. Attachment of virions to the cell surface via non-specific interactions and CD4 binding can be blocked by inhibitors that include cyanovirin-N, cyclotriazadisulfonamide analogs, PRO 2000, TNX 355 and PRO 542. In addition, BMS 806 can block CD4-induced conformational changes. Env interactions with the coreceptor molecules can be targeted by CCR5 antagonists including SCH-D, maraviroc (UK 427857) and aplaviroc (GW 873140), and the CXCR4 antagonist AMD 070. Fusion of viral and cellular membranes can be inhibited by peptides such as enfuvirtide and tifuvirtide (T 1249). Resistance to inhibitors associated with mutations in Env are observed. Most of the time, single mutations confer only a modest reduction in drug susceptibility. Combination of several mutations is usually required to develop a high-level drug resistance.</text>
</comment>
<feature type="site" description="Cleavage; by host furin" evidence="32">
    <location>
        <begin position="494"/>
        <end position="495"/>
    </location>
</feature>
<feature type="region of interest" description="V5" evidence="32">
    <location>
        <begin position="444"/>
        <end position="454"/>
    </location>
</feature>
<evidence type="ECO:0000256" key="4">
    <source>
        <dbReference type="ARBA" id="ARBA00004563"/>
    </source>
</evidence>
<comment type="caution">
    <text evidence="32 33">Lacks conserved residue(s) required for the propagation of feature annotation.</text>
</comment>
<evidence type="ECO:0000256" key="16">
    <source>
        <dbReference type="ARBA" id="ARBA00022729"/>
    </source>
</evidence>
<feature type="disulfide bond" evidence="32">
    <location>
        <begin position="217"/>
        <end position="228"/>
    </location>
</feature>
<comment type="PTM">
    <text evidence="32">Specific enzymatic cleavages in vivo yield mature proteins. Envelope glycoproteins are synthesized as a inactive precursor that is heavily N-glycosylated and processed likely by host cell furin in the Golgi to yield the mature SU and TM proteins. The cleavage site between SU and TM requires the minimal sequence [KR]-X-[KR]-R. About 2 of the 9 disulfide bonds of gp41 are reduced by P4HB/PDI, following binding to CD4 receptor.</text>
</comment>
<evidence type="ECO:0000256" key="13">
    <source>
        <dbReference type="ARBA" id="ARBA00022685"/>
    </source>
</evidence>
<feature type="lipid moiety-binding region" description="S-palmitoyl cysteine; by host" evidence="32">
    <location>
        <position position="748"/>
    </location>
</feature>
<evidence type="ECO:0000256" key="31">
    <source>
        <dbReference type="ARBA" id="ARBA00023296"/>
    </source>
</evidence>
<dbReference type="InterPro" id="IPR037527">
    <property type="entry name" value="Gp160"/>
</dbReference>
<keyword evidence="9 32" id="KW-1032">Host cell membrane</keyword>
<evidence type="ECO:0000256" key="34">
    <source>
        <dbReference type="SAM" id="MobiDB-lite"/>
    </source>
</evidence>
<dbReference type="FunFam" id="1.20.5.490:FF:000001">
    <property type="entry name" value="Envelope glycoprotein gp160"/>
    <property type="match status" value="1"/>
</dbReference>
<dbReference type="EMBL" id="KX983568">
    <property type="protein sequence ID" value="AOZ17191.1"/>
    <property type="molecule type" value="Genomic_RNA"/>
</dbReference>
<keyword evidence="27 32" id="KW-1015">Disulfide bond</keyword>
<dbReference type="GO" id="GO:1903908">
    <property type="term" value="P:positive regulation of plasma membrane raft polarization"/>
    <property type="evidence" value="ECO:0007669"/>
    <property type="project" value="UniProtKB-UniRule"/>
</dbReference>
<comment type="subcellular location">
    <molecule>Transmembrane protein gp41</molecule>
    <subcellularLocation>
        <location evidence="32">Virion membrane</location>
        <topology evidence="32">Single-pass type I membrane protein</topology>
    </subcellularLocation>
    <subcellularLocation>
        <location evidence="32">Host cell membrane</location>
        <topology evidence="32">Single-pass type I membrane protein</topology>
    </subcellularLocation>
    <subcellularLocation>
        <location evidence="32">Host endosome membrane</location>
        <topology evidence="32">Single-pass type I membrane protein</topology>
    </subcellularLocation>
    <text evidence="32">It is probably concentrated at the site of budding and incorporated into the virions possibly by contacts between the cytoplasmic tail of Env and the N-terminus of Gag.</text>
</comment>
<dbReference type="SUPFAM" id="SSF56502">
    <property type="entry name" value="gp120 core"/>
    <property type="match status" value="2"/>
</dbReference>
<keyword evidence="26 32" id="KW-0564">Palmitate</keyword>
<evidence type="ECO:0000256" key="5">
    <source>
        <dbReference type="ARBA" id="ARBA00004578"/>
    </source>
</evidence>
<keyword evidence="24 32" id="KW-0175">Coiled coil</keyword>
<comment type="subcellular location">
    <molecule>Surface protein gp120</molecule>
    <subcellularLocation>
        <location evidence="32">Virion membrane</location>
        <topology evidence="32">Peripheral membrane protein</topology>
    </subcellularLocation>
    <subcellularLocation>
        <location evidence="32">Host cell membrane</location>
        <topology evidence="32">Peripheral membrane protein</topology>
    </subcellularLocation>
    <subcellularLocation>
        <location evidence="32">Host endosome membrane</location>
        <topology evidence="32">Single-pass type I membrane protein</topology>
    </subcellularLocation>
    <text evidence="32">The surface protein is not anchored to the viral envelope, but associates with the extravirion surface through its binding to TM. It is probably concentrated at the site of budding and incorporated into the virions possibly by contacts between the cytoplasmic tail of Env and the N-terminus of Gag.</text>
</comment>
<feature type="compositionally biased region" description="Basic and acidic residues" evidence="34">
    <location>
        <begin position="710"/>
        <end position="725"/>
    </location>
</feature>
<dbReference type="GO" id="GO:0016020">
    <property type="term" value="C:membrane"/>
    <property type="evidence" value="ECO:0007669"/>
    <property type="project" value="UniProtKB-UniRule"/>
</dbReference>
<dbReference type="Gene3D" id="2.170.40.20">
    <property type="entry name" value="Human immunodeficiency virus 1, Gp160, envelope glycoprotein"/>
    <property type="match status" value="2"/>
</dbReference>
<comment type="function">
    <text evidence="32">Envelope glycoprotein gp160: Oligomerizes in the host endoplasmic reticulum into predominantly trimers. In a second time, gp160 transits in the host Golgi, where glycosylation is completed. The precursor is then proteolytically cleaved in the trans-Golgi and thereby activated by cellular furin or furin-like proteases to produce gp120 and gp41.</text>
</comment>
<dbReference type="InterPro" id="IPR000328">
    <property type="entry name" value="GP41-like"/>
</dbReference>
<feature type="disulfide bond" evidence="32">
    <location>
        <begin position="582"/>
        <end position="588"/>
    </location>
</feature>
<feature type="short sequence motif" description="Di-leucine internalization motif" evidence="32">
    <location>
        <begin position="846"/>
        <end position="847"/>
    </location>
</feature>
<gene>
    <name evidence="32 38" type="primary">env</name>
</gene>
<keyword evidence="29 32" id="KW-0899">Viral immunoevasion</keyword>
<feature type="disulfide bond" evidence="32">
    <location>
        <begin position="207"/>
        <end position="236"/>
    </location>
</feature>
<evidence type="ECO:0000256" key="12">
    <source>
        <dbReference type="ARBA" id="ARBA00022595"/>
    </source>
</evidence>
<feature type="region of interest" description="Immunosuppression" evidence="32">
    <location>
        <begin position="558"/>
        <end position="576"/>
    </location>
</feature>
<dbReference type="GO" id="GO:0044175">
    <property type="term" value="C:host cell endosome membrane"/>
    <property type="evidence" value="ECO:0007669"/>
    <property type="project" value="UniProtKB-SubCell"/>
</dbReference>
<comment type="domain">
    <text evidence="32">The membrane proximal external region (MPER) present in gp41 is a tryptophan-rich region recognized by the antibodies 2F5, Z13, and 4E10. MPER seems to play a role in fusion.</text>
</comment>
<evidence type="ECO:0000313" key="37">
    <source>
        <dbReference type="EMBL" id="AOZ17191.1"/>
    </source>
</evidence>
<keyword evidence="23 32" id="KW-1039">Host endosome</keyword>
<feature type="coiled-coil region" evidence="32">
    <location>
        <begin position="617"/>
        <end position="651"/>
    </location>
</feature>
<dbReference type="Gene3D" id="1.10.287.210">
    <property type="match status" value="1"/>
</dbReference>
<comment type="miscellaneous">
    <text evidence="32">HIV-1 lineages are divided in three main groups, M (for Major), O (for Outlier), and N (for New, or Non-M, Non-O). The vast majority of strains found worldwide belong to the group M. Group O seems to be endemic to and largely confined to Cameroon and neighboring countries in West Central Africa, where these viruses represent a small minority of HIV-1 strains. The group N is represented by a limited number of isolates from Cameroonian persons. The group M is further subdivided in 9 clades or subtypes (A to D, F to H, J and K).</text>
</comment>
<evidence type="ECO:0000313" key="39">
    <source>
        <dbReference type="EMBL" id="AOZ17195.1"/>
    </source>
</evidence>
<evidence type="ECO:0000256" key="22">
    <source>
        <dbReference type="ARBA" id="ARBA00022989"/>
    </source>
</evidence>
<feature type="domain" description="Retroviral envelope protein GP41-like" evidence="36">
    <location>
        <begin position="514"/>
        <end position="704"/>
    </location>
</feature>
<evidence type="ECO:0000256" key="3">
    <source>
        <dbReference type="ARBA" id="ARBA00004505"/>
    </source>
</evidence>
<dbReference type="GO" id="GO:0020002">
    <property type="term" value="C:host cell plasma membrane"/>
    <property type="evidence" value="ECO:0007669"/>
    <property type="project" value="UniProtKB-SubCell"/>
</dbReference>
<organismHost>
    <name type="scientific">Homo sapiens</name>
    <name type="common">Human</name>
    <dbReference type="NCBI Taxonomy" id="9606"/>
</organismHost>
<comment type="function">
    <text evidence="32">Surface protein gp120: Attaches the virus to the host lymphoid cell by binding to the primary receptor CD4. This interaction induces a structural rearrangement creating a high affinity binding site for a chemokine coreceptor like CXCR4 and/or CCR5. Acts as a ligand for CD209/DC-SIGN and CLEC4M/DC-SIGNR, which are respectively found on dendritic cells (DCs), and on endothelial cells of liver sinusoids and lymph node sinuses. These interactions allow capture of viral particles at mucosal surfaces by these cells and subsequent transmission to permissive cells. HIV subverts the migration properties of dendritic cells to gain access to CD4+ T-cells in lymph nodes. Virus transmission to permissive T-cells occurs either in trans (without DCs infection, through viral capture and transmission), or in cis (following DCs productive infection, through the usual CD4-gp120 interaction), thereby inducing a robust infection. In trans infection, bound virions remain infectious over days and it is proposed that they are not degraded, but protected in non-lysosomal acidic organelles within the DCs close to the cell membrane thus contributing to the viral infectious potential during DCs' migration from the periphery to the lymphoid tissues. On arrival at lymphoid tissues, intact virions recycle back to DCs' cell surface allowing virus transmission to CD4+ T-cells.</text>
</comment>
<dbReference type="GO" id="GO:0075512">
    <property type="term" value="P:clathrin-dependent endocytosis of virus by host cell"/>
    <property type="evidence" value="ECO:0007669"/>
    <property type="project" value="UniProtKB-UniRule"/>
</dbReference>
<dbReference type="Gene3D" id="1.20.5.490">
    <property type="entry name" value="Single helix bin"/>
    <property type="match status" value="1"/>
</dbReference>
<comment type="PTM">
    <text evidence="32">Palmitoylation of the transmembrane protein and of Env polyprotein (prior to its proteolytic cleavage) is essential for their association with host cell membrane lipid rafts. Palmitoylation is therefore required for envelope trafficking to classical lipid rafts, but not for viral replication.</text>
</comment>
<dbReference type="SUPFAM" id="SSF58069">
    <property type="entry name" value="Virus ectodomain"/>
    <property type="match status" value="1"/>
</dbReference>
<reference evidence="38" key="1">
    <citation type="journal article" date="2016" name="PLoS Pathog.">
        <title>Diversification in the HIV-1 Envelope Hyper-variable Domains V2, V4, and V5 and Higher Probability of Transmitted/Founder Envelope Glycosylation Favor the Development of Heterologous Neutralization Breadth.</title>
        <authorList>
            <person name="Smith S.A."/>
            <person name="Burton S.L."/>
            <person name="Kilembe W."/>
            <person name="Lakhi S."/>
            <person name="Karita E."/>
            <person name="Price M."/>
            <person name="Allen S."/>
            <person name="Hunter E."/>
            <person name="Derdeyn C.A."/>
        </authorList>
    </citation>
    <scope>NUCLEOTIDE SEQUENCE</scope>
    <source>
        <strain evidence="37">R774F_3SEP07_E23</strain>
        <strain evidence="38">R774F_3SEP07_M21</strain>
        <strain evidence="39">R774F_3SEP07_O21</strain>
    </source>
</reference>
<keyword evidence="31 32" id="KW-1160">Virus entry into host cell</keyword>
<evidence type="ECO:0000256" key="23">
    <source>
        <dbReference type="ARBA" id="ARBA00023046"/>
    </source>
</evidence>
<evidence type="ECO:0000256" key="29">
    <source>
        <dbReference type="ARBA" id="ARBA00023280"/>
    </source>
</evidence>
<dbReference type="InterPro" id="IPR036377">
    <property type="entry name" value="Gp120_core_sf"/>
</dbReference>
<dbReference type="FunFam" id="2.170.40.20:FF:000004">
    <property type="entry name" value="Envelope glycoprotein gp160"/>
    <property type="match status" value="1"/>
</dbReference>
<keyword evidence="18 32" id="KW-0946">Virion</keyword>
<evidence type="ECO:0000256" key="32">
    <source>
        <dbReference type="HAMAP-Rule" id="MF_04083"/>
    </source>
</evidence>
<keyword evidence="17 32" id="KW-1161">Viral attachment to host cell</keyword>